<evidence type="ECO:0000256" key="13">
    <source>
        <dbReference type="ARBA" id="ARBA00022840"/>
    </source>
</evidence>
<dbReference type="Pfam" id="PF02875">
    <property type="entry name" value="Mur_ligase_C"/>
    <property type="match status" value="1"/>
</dbReference>
<keyword evidence="11" id="KW-0547">Nucleotide-binding</keyword>
<dbReference type="InterPro" id="IPR006094">
    <property type="entry name" value="Oxid_FAD_bind_N"/>
</dbReference>
<evidence type="ECO:0000313" key="24">
    <source>
        <dbReference type="EMBL" id="ADE56086.1"/>
    </source>
</evidence>
<dbReference type="InterPro" id="IPR036635">
    <property type="entry name" value="MurB_C_sf"/>
</dbReference>
<dbReference type="Gene3D" id="3.90.78.10">
    <property type="entry name" value="UDP-N-acetylenolpyruvoylglucosamine reductase, C-terminal domain"/>
    <property type="match status" value="1"/>
</dbReference>
<comment type="subcellular location">
    <subcellularLocation>
        <location evidence="3 22">Cytoplasm</location>
    </subcellularLocation>
</comment>
<keyword evidence="25" id="KW-1185">Reference proteome</keyword>
<evidence type="ECO:0000256" key="20">
    <source>
        <dbReference type="ARBA" id="ARBA00031026"/>
    </source>
</evidence>
<keyword evidence="7 22" id="KW-0963">Cytoplasm</keyword>
<dbReference type="RefSeq" id="WP_013044802.1">
    <property type="nucleotide sequence ID" value="NC_014008.1"/>
</dbReference>
<evidence type="ECO:0000256" key="14">
    <source>
        <dbReference type="ARBA" id="ARBA00022857"/>
    </source>
</evidence>
<dbReference type="Gene3D" id="3.30.43.10">
    <property type="entry name" value="Uridine Diphospho-n-acetylenolpyruvylglucosamine Reductase, domain 2"/>
    <property type="match status" value="1"/>
</dbReference>
<organism evidence="24 25">
    <name type="scientific">Coraliomargarita akajimensis (strain DSM 45221 / IAM 15411 / JCM 23193 / KCTC 12865 / 04OKA010-24)</name>
    <dbReference type="NCBI Taxonomy" id="583355"/>
    <lineage>
        <taxon>Bacteria</taxon>
        <taxon>Pseudomonadati</taxon>
        <taxon>Verrucomicrobiota</taxon>
        <taxon>Opitutia</taxon>
        <taxon>Puniceicoccales</taxon>
        <taxon>Coraliomargaritaceae</taxon>
        <taxon>Coraliomargarita</taxon>
    </lineage>
</organism>
<evidence type="ECO:0000256" key="2">
    <source>
        <dbReference type="ARBA" id="ARBA00003921"/>
    </source>
</evidence>
<evidence type="ECO:0000259" key="23">
    <source>
        <dbReference type="PROSITE" id="PS51387"/>
    </source>
</evidence>
<evidence type="ECO:0000256" key="3">
    <source>
        <dbReference type="ARBA" id="ARBA00004496"/>
    </source>
</evidence>
<dbReference type="InterPro" id="IPR016167">
    <property type="entry name" value="FAD-bd_PCMH_sub1"/>
</dbReference>
<evidence type="ECO:0000256" key="4">
    <source>
        <dbReference type="ARBA" id="ARBA00004752"/>
    </source>
</evidence>
<dbReference type="eggNOG" id="COG0773">
    <property type="taxonomic scope" value="Bacteria"/>
</dbReference>
<dbReference type="HOGENOM" id="CLU_373732_0_0_0"/>
<dbReference type="SUPFAM" id="SSF56194">
    <property type="entry name" value="Uridine diphospho-N-Acetylenolpyruvylglucosamine reductase, MurB, C-terminal domain"/>
    <property type="match status" value="1"/>
</dbReference>
<dbReference type="KEGG" id="caa:Caka_3073"/>
<dbReference type="NCBIfam" id="NF010480">
    <property type="entry name" value="PRK13905.1"/>
    <property type="match status" value="1"/>
</dbReference>
<keyword evidence="9 22" id="KW-0132">Cell division</keyword>
<dbReference type="EC" id="1.3.1.98" evidence="5 22"/>
<dbReference type="GO" id="GO:0071949">
    <property type="term" value="F:FAD binding"/>
    <property type="evidence" value="ECO:0007669"/>
    <property type="project" value="InterPro"/>
</dbReference>
<evidence type="ECO:0000256" key="22">
    <source>
        <dbReference type="HAMAP-Rule" id="MF_00037"/>
    </source>
</evidence>
<dbReference type="GO" id="GO:0051301">
    <property type="term" value="P:cell division"/>
    <property type="evidence" value="ECO:0007669"/>
    <property type="project" value="UniProtKB-KW"/>
</dbReference>
<keyword evidence="12 22" id="KW-0274">FAD</keyword>
<evidence type="ECO:0000256" key="19">
    <source>
        <dbReference type="ARBA" id="ARBA00023316"/>
    </source>
</evidence>
<evidence type="ECO:0000256" key="10">
    <source>
        <dbReference type="ARBA" id="ARBA00022630"/>
    </source>
</evidence>
<dbReference type="eggNOG" id="COG0812">
    <property type="taxonomic scope" value="Bacteria"/>
</dbReference>
<dbReference type="Gene3D" id="3.90.190.20">
    <property type="entry name" value="Mur ligase, C-terminal domain"/>
    <property type="match status" value="1"/>
</dbReference>
<evidence type="ECO:0000256" key="16">
    <source>
        <dbReference type="ARBA" id="ARBA00022984"/>
    </source>
</evidence>
<dbReference type="GO" id="GO:0016881">
    <property type="term" value="F:acid-amino acid ligase activity"/>
    <property type="evidence" value="ECO:0007669"/>
    <property type="project" value="InterPro"/>
</dbReference>
<dbReference type="GO" id="GO:0005737">
    <property type="term" value="C:cytoplasm"/>
    <property type="evidence" value="ECO:0007669"/>
    <property type="project" value="UniProtKB-SubCell"/>
</dbReference>
<dbReference type="PANTHER" id="PTHR43445">
    <property type="entry name" value="UDP-N-ACETYLMURAMATE--L-ALANINE LIGASE-RELATED"/>
    <property type="match status" value="1"/>
</dbReference>
<dbReference type="HAMAP" id="MF_00037">
    <property type="entry name" value="MurB"/>
    <property type="match status" value="1"/>
</dbReference>
<keyword evidence="19 22" id="KW-0961">Cell wall biogenesis/degradation</keyword>
<dbReference type="SUPFAM" id="SSF53244">
    <property type="entry name" value="MurD-like peptide ligases, peptide-binding domain"/>
    <property type="match status" value="1"/>
</dbReference>
<dbReference type="Gene3D" id="3.30.465.10">
    <property type="match status" value="1"/>
</dbReference>
<evidence type="ECO:0000256" key="7">
    <source>
        <dbReference type="ARBA" id="ARBA00022490"/>
    </source>
</evidence>
<gene>
    <name evidence="22" type="primary">murB</name>
    <name evidence="24" type="ordered locus">Caka_3073</name>
</gene>
<keyword evidence="8" id="KW-0436">Ligase</keyword>
<dbReference type="InterPro" id="IPR016169">
    <property type="entry name" value="FAD-bd_PCMH_sub2"/>
</dbReference>
<feature type="active site" description="Proton donor" evidence="22">
    <location>
        <position position="651"/>
    </location>
</feature>
<comment type="pathway">
    <text evidence="4 22">Cell wall biogenesis; peptidoglycan biosynthesis.</text>
</comment>
<keyword evidence="17 22" id="KW-0560">Oxidoreductase</keyword>
<sequence length="743" mass="80622">MSPEAGNYLFLGVGGMGMAPLAAWMVQEGYSLAGYDDYMQEPVRRFLAESGVELLDFVFPESLSDYSVVVHSSALQADHPILQRARELGMTVLRRGEMLASVASTRRFVAVVGSHGKTTTTGMIAYGLREAGIEADYILGGFFNDPAVPASRHTGSEWLVAEVDESDGTIESFSPEMTLILNVDWDHADRYADAEQLDDAFRGLIQRTVGTVLVPQAADFVERFAADLRECGQSFSVEPDSGFNVSNRQAACAVLERLSGGCCSAVDFSAFPGIARRQGLKLETASSAIYEDYAHHPTEIAALFASLRKRHPGRRLVVVFQGHRYSRTKQFKAEFAEVLAEAEECFLLPVYAAHEHPLSGGTAEDLKEAFGAHVPELLSMDLEGIRRLYAAVSNEACTLAFVGAGDIDQFGAVFTAWSQAEGREGEAWDRYMAGRVSPDCSLRRDEPLAKKTTMRVGGAAAYYAEPANLCDLRALLKAAQLFDLPVFSLGRGSNLIVPDEGYAGLVIRFTAGIWRAVHILDGQQLWAGAGVRLKEVCGQAAKAGLAGFEFLEGIPGSLGGSLRMNAGAMGNWMFDVVERVQMLDATGRYLDLPKEAFHFGYRKVEEISQGIALGAILSSRVAESSESIRERMDSYSTTRKASQPRDPSAGCIFKNPDGNYAGKLIDEHGIKGMSVGAAEVSAVHGNFIVNRGGATATDVIELVRRVRRAVKERSGYELEPEVLLLGQQWDELLKEEDTGDAGA</sequence>
<dbReference type="InterPro" id="IPR036565">
    <property type="entry name" value="Mur-like_cat_sf"/>
</dbReference>
<dbReference type="NCBIfam" id="TIGR00179">
    <property type="entry name" value="murB"/>
    <property type="match status" value="1"/>
</dbReference>
<reference evidence="24 25" key="1">
    <citation type="journal article" date="2010" name="Stand. Genomic Sci.">
        <title>Complete genome sequence of Coraliomargarita akajimensis type strain (04OKA010-24).</title>
        <authorList>
            <person name="Mavromatis K."/>
            <person name="Abt B."/>
            <person name="Brambilla E."/>
            <person name="Lapidus A."/>
            <person name="Copeland A."/>
            <person name="Deshpande S."/>
            <person name="Nolan M."/>
            <person name="Lucas S."/>
            <person name="Tice H."/>
            <person name="Cheng J.F."/>
            <person name="Han C."/>
            <person name="Detter J.C."/>
            <person name="Woyke T."/>
            <person name="Goodwin L."/>
            <person name="Pitluck S."/>
            <person name="Held B."/>
            <person name="Brettin T."/>
            <person name="Tapia R."/>
            <person name="Ivanova N."/>
            <person name="Mikhailova N."/>
            <person name="Pati A."/>
            <person name="Liolios K."/>
            <person name="Chen A."/>
            <person name="Palaniappan K."/>
            <person name="Land M."/>
            <person name="Hauser L."/>
            <person name="Chang Y.J."/>
            <person name="Jeffries C.D."/>
            <person name="Rohde M."/>
            <person name="Goker M."/>
            <person name="Bristow J."/>
            <person name="Eisen J.A."/>
            <person name="Markowitz V."/>
            <person name="Hugenholtz P."/>
            <person name="Klenk H.P."/>
            <person name="Kyrpides N.C."/>
        </authorList>
    </citation>
    <scope>NUCLEOTIDE SEQUENCE [LARGE SCALE GENOMIC DNA]</scope>
    <source>
        <strain evidence="25">DSM 45221 / IAM 15411 / JCM 23193 / KCTC 12865</strain>
    </source>
</reference>
<evidence type="ECO:0000256" key="9">
    <source>
        <dbReference type="ARBA" id="ARBA00022618"/>
    </source>
</evidence>
<proteinExistence type="inferred from homology"/>
<dbReference type="STRING" id="583355.Caka_3073"/>
<evidence type="ECO:0000256" key="15">
    <source>
        <dbReference type="ARBA" id="ARBA00022960"/>
    </source>
</evidence>
<evidence type="ECO:0000256" key="12">
    <source>
        <dbReference type="ARBA" id="ARBA00022827"/>
    </source>
</evidence>
<dbReference type="Pfam" id="PF01565">
    <property type="entry name" value="FAD_binding_4"/>
    <property type="match status" value="1"/>
</dbReference>
<dbReference type="SUPFAM" id="SSF51984">
    <property type="entry name" value="MurCD N-terminal domain"/>
    <property type="match status" value="1"/>
</dbReference>
<dbReference type="InterPro" id="IPR036615">
    <property type="entry name" value="Mur_ligase_C_dom_sf"/>
</dbReference>
<keyword evidence="16 22" id="KW-0573">Peptidoglycan synthesis</keyword>
<evidence type="ECO:0000256" key="11">
    <source>
        <dbReference type="ARBA" id="ARBA00022741"/>
    </source>
</evidence>
<name>D5EI46_CORAD</name>
<dbReference type="Proteomes" id="UP000000925">
    <property type="component" value="Chromosome"/>
</dbReference>
<dbReference type="GO" id="GO:0009252">
    <property type="term" value="P:peptidoglycan biosynthetic process"/>
    <property type="evidence" value="ECO:0007669"/>
    <property type="project" value="UniProtKB-UniRule"/>
</dbReference>
<evidence type="ECO:0000256" key="8">
    <source>
        <dbReference type="ARBA" id="ARBA00022598"/>
    </source>
</evidence>
<dbReference type="PROSITE" id="PS51387">
    <property type="entry name" value="FAD_PCMH"/>
    <property type="match status" value="1"/>
</dbReference>
<dbReference type="EMBL" id="CP001998">
    <property type="protein sequence ID" value="ADE56086.1"/>
    <property type="molecule type" value="Genomic_DNA"/>
</dbReference>
<evidence type="ECO:0000256" key="18">
    <source>
        <dbReference type="ARBA" id="ARBA00023306"/>
    </source>
</evidence>
<dbReference type="InterPro" id="IPR000713">
    <property type="entry name" value="Mur_ligase_N"/>
</dbReference>
<dbReference type="Gene3D" id="3.40.1190.10">
    <property type="entry name" value="Mur-like, catalytic domain"/>
    <property type="match status" value="1"/>
</dbReference>
<evidence type="ECO:0000256" key="1">
    <source>
        <dbReference type="ARBA" id="ARBA00001974"/>
    </source>
</evidence>
<comment type="cofactor">
    <cofactor evidence="1 22">
        <name>FAD</name>
        <dbReference type="ChEBI" id="CHEBI:57692"/>
    </cofactor>
</comment>
<comment type="similarity">
    <text evidence="22">Belongs to the MurB family.</text>
</comment>
<dbReference type="AlphaFoldDB" id="D5EI46"/>
<dbReference type="GO" id="GO:0071555">
    <property type="term" value="P:cell wall organization"/>
    <property type="evidence" value="ECO:0007669"/>
    <property type="project" value="UniProtKB-KW"/>
</dbReference>
<dbReference type="GO" id="GO:0005524">
    <property type="term" value="F:ATP binding"/>
    <property type="evidence" value="ECO:0007669"/>
    <property type="project" value="UniProtKB-KW"/>
</dbReference>
<keyword evidence="10 22" id="KW-0285">Flavoprotein</keyword>
<keyword evidence="14 22" id="KW-0521">NADP</keyword>
<comment type="catalytic activity">
    <reaction evidence="21 22">
        <text>UDP-N-acetyl-alpha-D-muramate + NADP(+) = UDP-N-acetyl-3-O-(1-carboxyvinyl)-alpha-D-glucosamine + NADPH + H(+)</text>
        <dbReference type="Rhea" id="RHEA:12248"/>
        <dbReference type="ChEBI" id="CHEBI:15378"/>
        <dbReference type="ChEBI" id="CHEBI:57783"/>
        <dbReference type="ChEBI" id="CHEBI:58349"/>
        <dbReference type="ChEBI" id="CHEBI:68483"/>
        <dbReference type="ChEBI" id="CHEBI:70757"/>
        <dbReference type="EC" id="1.3.1.98"/>
    </reaction>
</comment>
<dbReference type="PANTHER" id="PTHR43445:SF3">
    <property type="entry name" value="UDP-N-ACETYLMURAMATE--L-ALANINE LIGASE"/>
    <property type="match status" value="1"/>
</dbReference>
<keyword evidence="15 22" id="KW-0133">Cell shape</keyword>
<evidence type="ECO:0000256" key="21">
    <source>
        <dbReference type="ARBA" id="ARBA00048914"/>
    </source>
</evidence>
<keyword evidence="18 22" id="KW-0131">Cell cycle</keyword>
<dbReference type="Pfam" id="PF08245">
    <property type="entry name" value="Mur_ligase_M"/>
    <property type="match status" value="1"/>
</dbReference>
<feature type="active site" evidence="22">
    <location>
        <position position="721"/>
    </location>
</feature>
<dbReference type="GO" id="GO:0008360">
    <property type="term" value="P:regulation of cell shape"/>
    <property type="evidence" value="ECO:0007669"/>
    <property type="project" value="UniProtKB-KW"/>
</dbReference>
<dbReference type="Pfam" id="PF02873">
    <property type="entry name" value="MurB_C"/>
    <property type="match status" value="1"/>
</dbReference>
<dbReference type="SUPFAM" id="SSF53623">
    <property type="entry name" value="MurD-like peptide ligases, catalytic domain"/>
    <property type="match status" value="1"/>
</dbReference>
<evidence type="ECO:0000256" key="5">
    <source>
        <dbReference type="ARBA" id="ARBA00012518"/>
    </source>
</evidence>
<dbReference type="InterPro" id="IPR050061">
    <property type="entry name" value="MurCDEF_pg_biosynth"/>
</dbReference>
<dbReference type="InterPro" id="IPR003170">
    <property type="entry name" value="MurB"/>
</dbReference>
<evidence type="ECO:0000313" key="25">
    <source>
        <dbReference type="Proteomes" id="UP000000925"/>
    </source>
</evidence>
<protein>
    <recommendedName>
        <fullName evidence="6 22">UDP-N-acetylenolpyruvoylglucosamine reductase</fullName>
        <ecNumber evidence="5 22">1.3.1.98</ecNumber>
    </recommendedName>
    <alternativeName>
        <fullName evidence="20 22">UDP-N-acetylmuramate dehydrogenase</fullName>
    </alternativeName>
</protein>
<dbReference type="InterPro" id="IPR036318">
    <property type="entry name" value="FAD-bd_PCMH-like_sf"/>
</dbReference>
<evidence type="ECO:0000256" key="17">
    <source>
        <dbReference type="ARBA" id="ARBA00023002"/>
    </source>
</evidence>
<dbReference type="Pfam" id="PF01225">
    <property type="entry name" value="Mur_ligase"/>
    <property type="match status" value="1"/>
</dbReference>
<dbReference type="Gene3D" id="3.40.50.720">
    <property type="entry name" value="NAD(P)-binding Rossmann-like Domain"/>
    <property type="match status" value="1"/>
</dbReference>
<comment type="function">
    <text evidence="2 22">Cell wall formation.</text>
</comment>
<feature type="active site" evidence="22">
    <location>
        <position position="602"/>
    </location>
</feature>
<evidence type="ECO:0000256" key="6">
    <source>
        <dbReference type="ARBA" id="ARBA00015188"/>
    </source>
</evidence>
<keyword evidence="13" id="KW-0067">ATP-binding</keyword>
<dbReference type="UniPathway" id="UPA00219"/>
<dbReference type="GO" id="GO:0008762">
    <property type="term" value="F:UDP-N-acetylmuramate dehydrogenase activity"/>
    <property type="evidence" value="ECO:0007669"/>
    <property type="project" value="UniProtKB-UniRule"/>
</dbReference>
<dbReference type="InterPro" id="IPR011601">
    <property type="entry name" value="MurB_C"/>
</dbReference>
<feature type="domain" description="FAD-binding PCMH-type" evidence="23">
    <location>
        <begin position="455"/>
        <end position="622"/>
    </location>
</feature>
<dbReference type="InterPro" id="IPR016166">
    <property type="entry name" value="FAD-bd_PCMH"/>
</dbReference>
<dbReference type="InterPro" id="IPR013221">
    <property type="entry name" value="Mur_ligase_cen"/>
</dbReference>
<dbReference type="SUPFAM" id="SSF56176">
    <property type="entry name" value="FAD-binding/transporter-associated domain-like"/>
    <property type="match status" value="1"/>
</dbReference>
<dbReference type="InterPro" id="IPR004101">
    <property type="entry name" value="Mur_ligase_C"/>
</dbReference>
<accession>D5EI46</accession>